<evidence type="ECO:0000256" key="2">
    <source>
        <dbReference type="ARBA" id="ARBA00022517"/>
    </source>
</evidence>
<feature type="binding site" evidence="8">
    <location>
        <position position="113"/>
    </location>
    <ligand>
        <name>Zn(2+)</name>
        <dbReference type="ChEBI" id="CHEBI:29105"/>
        <note>catalytic</note>
    </ligand>
</feature>
<dbReference type="InterPro" id="IPR020549">
    <property type="entry name" value="YbeY_CS"/>
</dbReference>
<evidence type="ECO:0000256" key="1">
    <source>
        <dbReference type="ARBA" id="ARBA00010875"/>
    </source>
</evidence>
<feature type="binding site" evidence="8">
    <location>
        <position position="117"/>
    </location>
    <ligand>
        <name>Zn(2+)</name>
        <dbReference type="ChEBI" id="CHEBI:29105"/>
        <note>catalytic</note>
    </ligand>
</feature>
<dbReference type="GO" id="GO:0005737">
    <property type="term" value="C:cytoplasm"/>
    <property type="evidence" value="ECO:0007669"/>
    <property type="project" value="UniProtKB-SubCell"/>
</dbReference>
<accession>G2LPT3</accession>
<keyword evidence="3 8" id="KW-0540">Nuclease</keyword>
<organism evidence="9 10">
    <name type="scientific">Buchnera aphidicola str. Ua</name>
    <name type="common">Uroleucon ambrosiae</name>
    <dbReference type="NCBI Taxonomy" id="1005057"/>
    <lineage>
        <taxon>Bacteria</taxon>
        <taxon>Pseudomonadati</taxon>
        <taxon>Pseudomonadota</taxon>
        <taxon>Gammaproteobacteria</taxon>
        <taxon>Enterobacterales</taxon>
        <taxon>Erwiniaceae</taxon>
        <taxon>Buchnera</taxon>
    </lineage>
</organism>
<dbReference type="HAMAP" id="MF_00009">
    <property type="entry name" value="Endoribonucl_YbeY"/>
    <property type="match status" value="1"/>
</dbReference>
<evidence type="ECO:0000313" key="10">
    <source>
        <dbReference type="Proteomes" id="UP000006139"/>
    </source>
</evidence>
<name>G2LPT3_BUCUM</name>
<dbReference type="Pfam" id="PF02130">
    <property type="entry name" value="YbeY"/>
    <property type="match status" value="1"/>
</dbReference>
<keyword evidence="8" id="KW-0963">Cytoplasm</keyword>
<dbReference type="Proteomes" id="UP000006139">
    <property type="component" value="Chromosome"/>
</dbReference>
<keyword evidence="2 8" id="KW-0690">Ribosome biogenesis</keyword>
<dbReference type="PANTHER" id="PTHR46986">
    <property type="entry name" value="ENDORIBONUCLEASE YBEY, CHLOROPLASTIC"/>
    <property type="match status" value="1"/>
</dbReference>
<dbReference type="KEGG" id="buh:BUAMB_417"/>
<dbReference type="GO" id="GO:0006364">
    <property type="term" value="P:rRNA processing"/>
    <property type="evidence" value="ECO:0007669"/>
    <property type="project" value="UniProtKB-UniRule"/>
</dbReference>
<dbReference type="EMBL" id="CP002648">
    <property type="protein sequence ID" value="AEO08220.1"/>
    <property type="molecule type" value="Genomic_DNA"/>
</dbReference>
<keyword evidence="7 8" id="KW-0862">Zinc</keyword>
<dbReference type="PATRIC" id="fig|1005057.4.peg.397"/>
<comment type="subcellular location">
    <subcellularLocation>
        <location evidence="8">Cytoplasm</location>
    </subcellularLocation>
</comment>
<dbReference type="NCBIfam" id="TIGR00043">
    <property type="entry name" value="rRNA maturation RNase YbeY"/>
    <property type="match status" value="1"/>
</dbReference>
<evidence type="ECO:0000256" key="5">
    <source>
        <dbReference type="ARBA" id="ARBA00022759"/>
    </source>
</evidence>
<dbReference type="RefSeq" id="WP_014500124.1">
    <property type="nucleotide sequence ID" value="NC_017259.1"/>
</dbReference>
<protein>
    <recommendedName>
        <fullName evidence="8">Endoribonuclease YbeY</fullName>
        <ecNumber evidence="8">3.1.-.-</ecNumber>
    </recommendedName>
</protein>
<dbReference type="InterPro" id="IPR002036">
    <property type="entry name" value="YbeY"/>
</dbReference>
<dbReference type="GO" id="GO:0004222">
    <property type="term" value="F:metalloendopeptidase activity"/>
    <property type="evidence" value="ECO:0007669"/>
    <property type="project" value="InterPro"/>
</dbReference>
<reference evidence="9 10" key="1">
    <citation type="journal article" date="2011" name="PLoS Genet.">
        <title>Sequence conservation and functional constraint on intergenic spacers in reduced genomes of the obligate symbiont buchnera.</title>
        <authorList>
            <person name="Degnan P.H."/>
            <person name="Ochman H."/>
            <person name="Moran N.A."/>
        </authorList>
    </citation>
    <scope>NUCLEOTIDE SEQUENCE [LARGE SCALE GENOMIC DNA]</scope>
    <source>
        <strain evidence="9 10">Ua</strain>
    </source>
</reference>
<dbReference type="OrthoDB" id="9807740at2"/>
<evidence type="ECO:0000256" key="6">
    <source>
        <dbReference type="ARBA" id="ARBA00022801"/>
    </source>
</evidence>
<evidence type="ECO:0000313" key="9">
    <source>
        <dbReference type="EMBL" id="AEO08220.1"/>
    </source>
</evidence>
<dbReference type="EC" id="3.1.-.-" evidence="8"/>
<dbReference type="PROSITE" id="PS01306">
    <property type="entry name" value="UPF0054"/>
    <property type="match status" value="1"/>
</dbReference>
<dbReference type="eggNOG" id="COG0319">
    <property type="taxonomic scope" value="Bacteria"/>
</dbReference>
<evidence type="ECO:0000256" key="4">
    <source>
        <dbReference type="ARBA" id="ARBA00022723"/>
    </source>
</evidence>
<dbReference type="HOGENOM" id="CLU_106710_0_1_6"/>
<evidence type="ECO:0000256" key="3">
    <source>
        <dbReference type="ARBA" id="ARBA00022722"/>
    </source>
</evidence>
<keyword evidence="6 8" id="KW-0378">Hydrolase</keyword>
<feature type="binding site" evidence="8">
    <location>
        <position position="123"/>
    </location>
    <ligand>
        <name>Zn(2+)</name>
        <dbReference type="ChEBI" id="CHEBI:29105"/>
        <note>catalytic</note>
    </ligand>
</feature>
<evidence type="ECO:0000256" key="8">
    <source>
        <dbReference type="HAMAP-Rule" id="MF_00009"/>
    </source>
</evidence>
<dbReference type="PANTHER" id="PTHR46986:SF1">
    <property type="entry name" value="ENDORIBONUCLEASE YBEY, CHLOROPLASTIC"/>
    <property type="match status" value="1"/>
</dbReference>
<comment type="similarity">
    <text evidence="1 8">Belongs to the endoribonuclease YbeY family.</text>
</comment>
<proteinExistence type="inferred from homology"/>
<keyword evidence="5 8" id="KW-0255">Endonuclease</keyword>
<sequence length="150" mass="17874">MKNIVINLQKCCTNTQFIPNKKLFKKWIKKILNNNNINIITIRIVDKKNIQQLNYTYRKINKPTNILAFPFNQLIKYNAKLLGDLVVCKSIIEEESYKYNKLLEEHWAHIIIHGTLHLLGYDHKTQIQAKIMEKVENEIMMSLNYQKPYI</sequence>
<dbReference type="SUPFAM" id="SSF55486">
    <property type="entry name" value="Metalloproteases ('zincins'), catalytic domain"/>
    <property type="match status" value="1"/>
</dbReference>
<dbReference type="STRING" id="1005057.BUAMB_417"/>
<dbReference type="GO" id="GO:0004521">
    <property type="term" value="F:RNA endonuclease activity"/>
    <property type="evidence" value="ECO:0007669"/>
    <property type="project" value="UniProtKB-UniRule"/>
</dbReference>
<comment type="function">
    <text evidence="8">Single strand-specific metallo-endoribonuclease involved in late-stage 70S ribosome quality control and in maturation of the 3' terminus of the 16S rRNA.</text>
</comment>
<dbReference type="InterPro" id="IPR023091">
    <property type="entry name" value="MetalPrtase_cat_dom_sf_prd"/>
</dbReference>
<dbReference type="AlphaFoldDB" id="G2LPT3"/>
<keyword evidence="8" id="KW-0698">rRNA processing</keyword>
<dbReference type="Gene3D" id="3.40.390.30">
    <property type="entry name" value="Metalloproteases ('zincins'), catalytic domain"/>
    <property type="match status" value="1"/>
</dbReference>
<comment type="cofactor">
    <cofactor evidence="8">
        <name>Zn(2+)</name>
        <dbReference type="ChEBI" id="CHEBI:29105"/>
    </cofactor>
    <text evidence="8">Binds 1 zinc ion.</text>
</comment>
<gene>
    <name evidence="8 9" type="primary">ybeY</name>
    <name evidence="9" type="ORF">BUAMB_417</name>
</gene>
<dbReference type="GO" id="GO:0008270">
    <property type="term" value="F:zinc ion binding"/>
    <property type="evidence" value="ECO:0007669"/>
    <property type="project" value="UniProtKB-UniRule"/>
</dbReference>
<evidence type="ECO:0000256" key="7">
    <source>
        <dbReference type="ARBA" id="ARBA00022833"/>
    </source>
</evidence>
<keyword evidence="4 8" id="KW-0479">Metal-binding</keyword>